<sequence length="307" mass="33723">MTRCLVIGGNGFIGSYVVDELVAAGHEVTVFDRFSGLRRFRADPVREVAGDFLNVGDVEDIVAGQDVIFHLLSMTNPASAEADPLLDIRTNVTASIELFRVAAEASVGHLYFVSTGGAIYGEQPTNVVDEDATPLPVSPYAIGKLTIERYLDYFRRVHGLQSTILRLSNPYGPRQSPTRRQGVIPIFLRNLASGRPITVFGDGSMERDYIYVEDAAKMLVAPMAGGGRHAVYNVGSGRSHSLNEIIASIRRVTGIEPVIERKPTPPTFVQHIALSTDRYRSDFGEPTRLVDLDEGVRRTWTTMTEKA</sequence>
<dbReference type="Proteomes" id="UP001305498">
    <property type="component" value="Chromosome"/>
</dbReference>
<dbReference type="PANTHER" id="PTHR43245">
    <property type="entry name" value="BIFUNCTIONAL POLYMYXIN RESISTANCE PROTEIN ARNA"/>
    <property type="match status" value="1"/>
</dbReference>
<dbReference type="Gene3D" id="3.40.50.720">
    <property type="entry name" value="NAD(P)-binding Rossmann-like Domain"/>
    <property type="match status" value="1"/>
</dbReference>
<dbReference type="RefSeq" id="WP_317138830.1">
    <property type="nucleotide sequence ID" value="NZ_CP118157.1"/>
</dbReference>
<evidence type="ECO:0000313" key="2">
    <source>
        <dbReference type="EMBL" id="WOF22358.1"/>
    </source>
</evidence>
<evidence type="ECO:0000313" key="3">
    <source>
        <dbReference type="Proteomes" id="UP001305498"/>
    </source>
</evidence>
<dbReference type="EMBL" id="CP118157">
    <property type="protein sequence ID" value="WOF22358.1"/>
    <property type="molecule type" value="Genomic_DNA"/>
</dbReference>
<name>A0AA97FFS1_9MICO</name>
<dbReference type="Pfam" id="PF01370">
    <property type="entry name" value="Epimerase"/>
    <property type="match status" value="1"/>
</dbReference>
<dbReference type="SUPFAM" id="SSF51735">
    <property type="entry name" value="NAD(P)-binding Rossmann-fold domains"/>
    <property type="match status" value="1"/>
</dbReference>
<dbReference type="InterPro" id="IPR050177">
    <property type="entry name" value="Lipid_A_modif_metabolic_enz"/>
</dbReference>
<dbReference type="KEGG" id="mbet:N8K70_13315"/>
<keyword evidence="3" id="KW-1185">Reference proteome</keyword>
<dbReference type="AlphaFoldDB" id="A0AA97FFS1"/>
<feature type="domain" description="NAD-dependent epimerase/dehydratase" evidence="1">
    <location>
        <begin position="5"/>
        <end position="235"/>
    </location>
</feature>
<gene>
    <name evidence="2" type="ORF">N8K70_13315</name>
</gene>
<dbReference type="PANTHER" id="PTHR43245:SF13">
    <property type="entry name" value="UDP-D-APIOSE_UDP-D-XYLOSE SYNTHASE 2"/>
    <property type="match status" value="1"/>
</dbReference>
<organism evidence="2 3">
    <name type="scientific">Microbacterium betulae</name>
    <dbReference type="NCBI Taxonomy" id="2981139"/>
    <lineage>
        <taxon>Bacteria</taxon>
        <taxon>Bacillati</taxon>
        <taxon>Actinomycetota</taxon>
        <taxon>Actinomycetes</taxon>
        <taxon>Micrococcales</taxon>
        <taxon>Microbacteriaceae</taxon>
        <taxon>Microbacterium</taxon>
    </lineage>
</organism>
<protein>
    <submittedName>
        <fullName evidence="2">NAD-dependent epimerase/dehydratase family protein</fullName>
    </submittedName>
</protein>
<evidence type="ECO:0000259" key="1">
    <source>
        <dbReference type="Pfam" id="PF01370"/>
    </source>
</evidence>
<dbReference type="InterPro" id="IPR036291">
    <property type="entry name" value="NAD(P)-bd_dom_sf"/>
</dbReference>
<accession>A0AA97FFS1</accession>
<proteinExistence type="predicted"/>
<reference evidence="2 3" key="1">
    <citation type="submission" date="2023-02" db="EMBL/GenBank/DDBJ databases">
        <title>Microbacterium betulae sp. nov., isolated from birch wood.</title>
        <authorList>
            <person name="Pasciak M."/>
            <person name="Pawlik K.J."/>
            <person name="Martynowski D."/>
            <person name="Laczmanski L."/>
            <person name="Ciekot J."/>
            <person name="Szponar B."/>
            <person name="Wojcik-Fatla A."/>
            <person name="Mackiewicz B."/>
            <person name="Farian E."/>
            <person name="Cholewa G."/>
            <person name="Cholewa A."/>
            <person name="Dutkiewicz J."/>
        </authorList>
    </citation>
    <scope>NUCLEOTIDE SEQUENCE [LARGE SCALE GENOMIC DNA]</scope>
    <source>
        <strain evidence="2 3">AB</strain>
    </source>
</reference>
<dbReference type="InterPro" id="IPR001509">
    <property type="entry name" value="Epimerase_deHydtase"/>
</dbReference>